<sequence>MWLSSFGPRAVTGASGGIMYGVFDLVAQTFVFGVYTLVFCLSTRMLLKRGLKTRTSRVAMLFVTLFMYLLSTAYWAYTIVYVINVLHQHFDIQFQSLADHDEISKWYPLLNSVVMINFVLGDCVVAWRAWVISHRGLRKYLWITMGLVALTAIAVALTIAFRIVAFIQSPINNLGQNNMSYVKSAIDILQVSTGVLSLFSNLSATAVVGVTAWRHRRVLRDAFTEDDSTSQTDMILGLVVEVGAFSCLSTLILLIASLIRIPYGTLGDLYAPINVHVAGAYPPAVILLVSMNRSLDETAFSDSAISTPLHFASADASPTTTVGGPEIIPKTTPTAKQRSHFSDSSFDPTYDVQ</sequence>
<keyword evidence="4" id="KW-1185">Reference proteome</keyword>
<dbReference type="Proteomes" id="UP001218218">
    <property type="component" value="Unassembled WGS sequence"/>
</dbReference>
<feature type="compositionally biased region" description="Polar residues" evidence="1">
    <location>
        <begin position="331"/>
        <end position="353"/>
    </location>
</feature>
<evidence type="ECO:0000256" key="2">
    <source>
        <dbReference type="SAM" id="Phobius"/>
    </source>
</evidence>
<name>A0AAD7A0B8_9AGAR</name>
<feature type="transmembrane region" description="Helical" evidence="2">
    <location>
        <begin position="106"/>
        <end position="128"/>
    </location>
</feature>
<gene>
    <name evidence="3" type="ORF">DFH08DRAFT_208140</name>
</gene>
<evidence type="ECO:0000313" key="3">
    <source>
        <dbReference type="EMBL" id="KAJ7347027.1"/>
    </source>
</evidence>
<organism evidence="3 4">
    <name type="scientific">Mycena albidolilacea</name>
    <dbReference type="NCBI Taxonomy" id="1033008"/>
    <lineage>
        <taxon>Eukaryota</taxon>
        <taxon>Fungi</taxon>
        <taxon>Dikarya</taxon>
        <taxon>Basidiomycota</taxon>
        <taxon>Agaricomycotina</taxon>
        <taxon>Agaricomycetes</taxon>
        <taxon>Agaricomycetidae</taxon>
        <taxon>Agaricales</taxon>
        <taxon>Marasmiineae</taxon>
        <taxon>Mycenaceae</taxon>
        <taxon>Mycena</taxon>
    </lineage>
</organism>
<proteinExistence type="predicted"/>
<dbReference type="EMBL" id="JARIHO010000020">
    <property type="protein sequence ID" value="KAJ7347027.1"/>
    <property type="molecule type" value="Genomic_DNA"/>
</dbReference>
<accession>A0AAD7A0B8</accession>
<feature type="transmembrane region" description="Helical" evidence="2">
    <location>
        <begin position="140"/>
        <end position="168"/>
    </location>
</feature>
<feature type="transmembrane region" description="Helical" evidence="2">
    <location>
        <begin position="188"/>
        <end position="213"/>
    </location>
</feature>
<protein>
    <submittedName>
        <fullName evidence="3">Uncharacterized protein</fullName>
    </submittedName>
</protein>
<comment type="caution">
    <text evidence="3">The sequence shown here is derived from an EMBL/GenBank/DDBJ whole genome shotgun (WGS) entry which is preliminary data.</text>
</comment>
<feature type="transmembrane region" description="Helical" evidence="2">
    <location>
        <begin position="234"/>
        <end position="263"/>
    </location>
</feature>
<feature type="transmembrane region" description="Helical" evidence="2">
    <location>
        <begin position="269"/>
        <end position="289"/>
    </location>
</feature>
<keyword evidence="2" id="KW-1133">Transmembrane helix</keyword>
<keyword evidence="2" id="KW-0812">Transmembrane</keyword>
<keyword evidence="2" id="KW-0472">Membrane</keyword>
<dbReference type="AlphaFoldDB" id="A0AAD7A0B8"/>
<feature type="transmembrane region" description="Helical" evidence="2">
    <location>
        <begin position="25"/>
        <end position="47"/>
    </location>
</feature>
<feature type="transmembrane region" description="Helical" evidence="2">
    <location>
        <begin position="59"/>
        <end position="86"/>
    </location>
</feature>
<feature type="region of interest" description="Disordered" evidence="1">
    <location>
        <begin position="315"/>
        <end position="353"/>
    </location>
</feature>
<reference evidence="3" key="1">
    <citation type="submission" date="2023-03" db="EMBL/GenBank/DDBJ databases">
        <title>Massive genome expansion in bonnet fungi (Mycena s.s.) driven by repeated elements and novel gene families across ecological guilds.</title>
        <authorList>
            <consortium name="Lawrence Berkeley National Laboratory"/>
            <person name="Harder C.B."/>
            <person name="Miyauchi S."/>
            <person name="Viragh M."/>
            <person name="Kuo A."/>
            <person name="Thoen E."/>
            <person name="Andreopoulos B."/>
            <person name="Lu D."/>
            <person name="Skrede I."/>
            <person name="Drula E."/>
            <person name="Henrissat B."/>
            <person name="Morin E."/>
            <person name="Kohler A."/>
            <person name="Barry K."/>
            <person name="LaButti K."/>
            <person name="Morin E."/>
            <person name="Salamov A."/>
            <person name="Lipzen A."/>
            <person name="Mereny Z."/>
            <person name="Hegedus B."/>
            <person name="Baldrian P."/>
            <person name="Stursova M."/>
            <person name="Weitz H."/>
            <person name="Taylor A."/>
            <person name="Grigoriev I.V."/>
            <person name="Nagy L.G."/>
            <person name="Martin F."/>
            <person name="Kauserud H."/>
        </authorList>
    </citation>
    <scope>NUCLEOTIDE SEQUENCE</scope>
    <source>
        <strain evidence="3">CBHHK002</strain>
    </source>
</reference>
<evidence type="ECO:0000313" key="4">
    <source>
        <dbReference type="Proteomes" id="UP001218218"/>
    </source>
</evidence>
<evidence type="ECO:0000256" key="1">
    <source>
        <dbReference type="SAM" id="MobiDB-lite"/>
    </source>
</evidence>